<evidence type="ECO:0000313" key="2">
    <source>
        <dbReference type="Proteomes" id="UP000255295"/>
    </source>
</evidence>
<accession>A0AAJ5DAS0</accession>
<comment type="caution">
    <text evidence="1">The sequence shown here is derived from an EMBL/GenBank/DDBJ whole genome shotgun (WGS) entry which is preliminary data.</text>
</comment>
<organism evidence="1 2">
    <name type="scientific">Lysinibacillus sphaericus</name>
    <name type="common">Bacillus sphaericus</name>
    <dbReference type="NCBI Taxonomy" id="1421"/>
    <lineage>
        <taxon>Bacteria</taxon>
        <taxon>Bacillati</taxon>
        <taxon>Bacillota</taxon>
        <taxon>Bacilli</taxon>
        <taxon>Bacillales</taxon>
        <taxon>Bacillaceae</taxon>
        <taxon>Lysinibacillus</taxon>
    </lineage>
</organism>
<reference evidence="1 2" key="1">
    <citation type="submission" date="2018-06" db="EMBL/GenBank/DDBJ databases">
        <authorList>
            <consortium name="Pathogen Informatics"/>
            <person name="Doyle S."/>
        </authorList>
    </citation>
    <scope>NUCLEOTIDE SEQUENCE [LARGE SCALE GENOMIC DNA]</scope>
    <source>
        <strain evidence="1 2">NCTC10338</strain>
    </source>
</reference>
<sequence>MSVSEETLFEIQDICIKKGIKKVNAMFYYMDPEVEVTEKNKLYNELHYIGKFDTNL</sequence>
<dbReference type="RefSeq" id="WP_158694849.1">
    <property type="nucleotide sequence ID" value="NZ_BJNS01000095.1"/>
</dbReference>
<evidence type="ECO:0000313" key="1">
    <source>
        <dbReference type="EMBL" id="SUV17881.1"/>
    </source>
</evidence>
<dbReference type="GeneID" id="48276294"/>
<dbReference type="Proteomes" id="UP000255295">
    <property type="component" value="Unassembled WGS sequence"/>
</dbReference>
<protein>
    <submittedName>
        <fullName evidence="1">Uncharacterized protein</fullName>
    </submittedName>
</protein>
<dbReference type="AlphaFoldDB" id="A0AAJ5DAS0"/>
<proteinExistence type="predicted"/>
<name>A0AAJ5DAS0_LYSSH</name>
<gene>
    <name evidence="1" type="ORF">NCTC10338_02993</name>
</gene>
<dbReference type="EMBL" id="UFSZ01000001">
    <property type="protein sequence ID" value="SUV17881.1"/>
    <property type="molecule type" value="Genomic_DNA"/>
</dbReference>